<dbReference type="OMA" id="DWGSPCQ"/>
<feature type="signal peptide" evidence="2">
    <location>
        <begin position="1"/>
        <end position="17"/>
    </location>
</feature>
<name>A0A068YF78_ECHMU</name>
<feature type="domain" description="DUF5727" evidence="3">
    <location>
        <begin position="57"/>
        <end position="241"/>
    </location>
</feature>
<evidence type="ECO:0000256" key="2">
    <source>
        <dbReference type="SAM" id="SignalP"/>
    </source>
</evidence>
<reference evidence="4" key="1">
    <citation type="journal article" date="2013" name="Nature">
        <title>The genomes of four tapeworm species reveal adaptations to parasitism.</title>
        <authorList>
            <person name="Tsai I.J."/>
            <person name="Zarowiecki M."/>
            <person name="Holroyd N."/>
            <person name="Garciarrubio A."/>
            <person name="Sanchez-Flores A."/>
            <person name="Brooks K.L."/>
            <person name="Tracey A."/>
            <person name="Bobes R.J."/>
            <person name="Fragoso G."/>
            <person name="Sciutto E."/>
            <person name="Aslett M."/>
            <person name="Beasley H."/>
            <person name="Bennett H.M."/>
            <person name="Cai J."/>
            <person name="Camicia F."/>
            <person name="Clark R."/>
            <person name="Cucher M."/>
            <person name="De Silva N."/>
            <person name="Day T.A."/>
            <person name="Deplazes P."/>
            <person name="Estrada K."/>
            <person name="Fernandez C."/>
            <person name="Holland P.W."/>
            <person name="Hou J."/>
            <person name="Hu S."/>
            <person name="Huckvale T."/>
            <person name="Hung S.S."/>
            <person name="Kamenetzky L."/>
            <person name="Keane J.A."/>
            <person name="Kiss F."/>
            <person name="Koziol U."/>
            <person name="Lambert O."/>
            <person name="Liu K."/>
            <person name="Luo X."/>
            <person name="Luo Y."/>
            <person name="Macchiaroli N."/>
            <person name="Nichol S."/>
            <person name="Paps J."/>
            <person name="Parkinson J."/>
            <person name="Pouchkina-Stantcheva N."/>
            <person name="Riddiford N."/>
            <person name="Rosenzvit M."/>
            <person name="Salinas G."/>
            <person name="Wasmuth J.D."/>
            <person name="Zamanian M."/>
            <person name="Zheng Y."/>
            <person name="Cai X."/>
            <person name="Soberon X."/>
            <person name="Olson P.D."/>
            <person name="Laclette J.P."/>
            <person name="Brehm K."/>
            <person name="Berriman M."/>
            <person name="Garciarrubio A."/>
            <person name="Bobes R.J."/>
            <person name="Fragoso G."/>
            <person name="Sanchez-Flores A."/>
            <person name="Estrada K."/>
            <person name="Cevallos M.A."/>
            <person name="Morett E."/>
            <person name="Gonzalez V."/>
            <person name="Portillo T."/>
            <person name="Ochoa-Leyva A."/>
            <person name="Jose M.V."/>
            <person name="Sciutto E."/>
            <person name="Landa A."/>
            <person name="Jimenez L."/>
            <person name="Valdes V."/>
            <person name="Carrero J.C."/>
            <person name="Larralde C."/>
            <person name="Morales-Montor J."/>
            <person name="Limon-Lason J."/>
            <person name="Soberon X."/>
            <person name="Laclette J.P."/>
        </authorList>
    </citation>
    <scope>NUCLEOTIDE SEQUENCE [LARGE SCALE GENOMIC DNA]</scope>
</reference>
<evidence type="ECO:0000256" key="1">
    <source>
        <dbReference type="SAM" id="MobiDB-lite"/>
    </source>
</evidence>
<keyword evidence="2" id="KW-0732">Signal</keyword>
<evidence type="ECO:0000313" key="5">
    <source>
        <dbReference type="Proteomes" id="UP000017246"/>
    </source>
</evidence>
<sequence>MLRIVALLLAVTYCSRAEPVPWGSRIVGTPAGKSPTMYLRLPKEALIVVLRNGSQSSMEIKNGKCYRNGQDWGSPCQMDEESANITLNDVSQQEALLIWDGSSFTSTVFFVPNCTFQTPQPGTVNLQTSFPLSRFGKGRSYVEVAFAAQGANEQTGASIEVNGRVACRWTGTTLVTHDSSFCRNMTNDTGSDLRTFVLNITRNDTLDYTQIEWSALTTALVVNIDWTQEGESPEIAECSRYRGETTTTSPEPGVTPTSTKPGVTPTTTKPGVTPTTTSTTASGHEAASTFTSEFCDCTAVDAHALEKTYWLSERTDEHNDCMRTEQNEACFNPFLLSCQFSTH</sequence>
<dbReference type="InterPro" id="IPR043785">
    <property type="entry name" value="DUF5727"/>
</dbReference>
<feature type="chain" id="PRO_5009741740" evidence="2">
    <location>
        <begin position="18"/>
        <end position="343"/>
    </location>
</feature>
<reference evidence="4" key="2">
    <citation type="submission" date="2015-11" db="EMBL/GenBank/DDBJ databases">
        <authorList>
            <person name="Zhang Y."/>
            <person name="Guo Z."/>
        </authorList>
    </citation>
    <scope>NUCLEOTIDE SEQUENCE</scope>
</reference>
<evidence type="ECO:0000313" key="4">
    <source>
        <dbReference type="EMBL" id="CDS43446.1"/>
    </source>
</evidence>
<dbReference type="Pfam" id="PF18997">
    <property type="entry name" value="DUF5727"/>
    <property type="match status" value="1"/>
</dbReference>
<dbReference type="AlphaFoldDB" id="A0A068YF78"/>
<proteinExistence type="predicted"/>
<dbReference type="OrthoDB" id="6255534at2759"/>
<feature type="compositionally biased region" description="Low complexity" evidence="1">
    <location>
        <begin position="252"/>
        <end position="280"/>
    </location>
</feature>
<feature type="region of interest" description="Disordered" evidence="1">
    <location>
        <begin position="238"/>
        <end position="284"/>
    </location>
</feature>
<dbReference type="EMBL" id="LN902848">
    <property type="protein sequence ID" value="CDS43446.1"/>
    <property type="molecule type" value="Genomic_DNA"/>
</dbReference>
<evidence type="ECO:0000259" key="3">
    <source>
        <dbReference type="Pfam" id="PF18997"/>
    </source>
</evidence>
<keyword evidence="5" id="KW-1185">Reference proteome</keyword>
<dbReference type="STRING" id="6211.A0A068YF78"/>
<organism evidence="4 5">
    <name type="scientific">Echinococcus multilocularis</name>
    <name type="common">Fox tapeworm</name>
    <dbReference type="NCBI Taxonomy" id="6211"/>
    <lineage>
        <taxon>Eukaryota</taxon>
        <taxon>Metazoa</taxon>
        <taxon>Spiralia</taxon>
        <taxon>Lophotrochozoa</taxon>
        <taxon>Platyhelminthes</taxon>
        <taxon>Cestoda</taxon>
        <taxon>Eucestoda</taxon>
        <taxon>Cyclophyllidea</taxon>
        <taxon>Taeniidae</taxon>
        <taxon>Echinococcus</taxon>
    </lineage>
</organism>
<accession>A0A068YF78</accession>
<gene>
    <name evidence="4" type="ORF">EmuJ_001120900</name>
</gene>
<protein>
    <submittedName>
        <fullName evidence="4">Diagnostic antigen gp50</fullName>
    </submittedName>
</protein>
<dbReference type="Proteomes" id="UP000017246">
    <property type="component" value="Unassembled WGS sequence"/>
</dbReference>